<keyword evidence="3" id="KW-0997">Cell inner membrane</keyword>
<evidence type="ECO:0000256" key="5">
    <source>
        <dbReference type="ARBA" id="ARBA00023136"/>
    </source>
</evidence>
<proteinExistence type="predicted"/>
<keyword evidence="6" id="KW-0012">Acyltransferase</keyword>
<keyword evidence="8" id="KW-1185">Reference proteome</keyword>
<dbReference type="PANTHER" id="PTHR30606">
    <property type="entry name" value="LIPID A BIOSYNTHESIS LAUROYL ACYLTRANSFERASE"/>
    <property type="match status" value="1"/>
</dbReference>
<dbReference type="Proteomes" id="UP001304769">
    <property type="component" value="Unassembled WGS sequence"/>
</dbReference>
<dbReference type="InterPro" id="IPR004960">
    <property type="entry name" value="LipA_acyltrans"/>
</dbReference>
<evidence type="ECO:0000313" key="7">
    <source>
        <dbReference type="EMBL" id="MEA5454078.1"/>
    </source>
</evidence>
<evidence type="ECO:0000256" key="4">
    <source>
        <dbReference type="ARBA" id="ARBA00022679"/>
    </source>
</evidence>
<dbReference type="Pfam" id="PF03279">
    <property type="entry name" value="Lip_A_acyltrans"/>
    <property type="match status" value="1"/>
</dbReference>
<comment type="subcellular location">
    <subcellularLocation>
        <location evidence="1">Cell inner membrane</location>
    </subcellularLocation>
</comment>
<evidence type="ECO:0000313" key="8">
    <source>
        <dbReference type="Proteomes" id="UP001304769"/>
    </source>
</evidence>
<evidence type="ECO:0000256" key="3">
    <source>
        <dbReference type="ARBA" id="ARBA00022519"/>
    </source>
</evidence>
<evidence type="ECO:0000256" key="6">
    <source>
        <dbReference type="ARBA" id="ARBA00023315"/>
    </source>
</evidence>
<protein>
    <recommendedName>
        <fullName evidence="9">Lipid A biosynthesis acyltransferase</fullName>
    </recommendedName>
</protein>
<keyword evidence="5" id="KW-0472">Membrane</keyword>
<dbReference type="PANTHER" id="PTHR30606:SF10">
    <property type="entry name" value="PHOSPHATIDYLINOSITOL MANNOSIDE ACYLTRANSFERASE"/>
    <property type="match status" value="1"/>
</dbReference>
<sequence length="279" mass="30855">MAELAGCDRPIYNASAGADSRSALGARALRAMAAAPGLAREDISREAERFADYGYTMQFDMYFLSLWIESGVLAEVVTFVGEEQLDLATRAGRGALVLPLHIGPSYSAPFLVARTHPTTFVYNRANISELQQIAFPTLDVEGFPLDSGDTFRRAMRALSQGRAFSMFPEYDPRGSVARHLATAQFFGAEIDAPLGPAILSRMARCPIVPLTVERGRRGGSYTVTYHDVIAPPTDEEGCATTTQRLWKLIESELLRVGFGDWEIWFDFERMLRSAARSER</sequence>
<gene>
    <name evidence="7" type="ORF">SPF06_05010</name>
</gene>
<comment type="caution">
    <text evidence="7">The sequence shown here is derived from an EMBL/GenBank/DDBJ whole genome shotgun (WGS) entry which is preliminary data.</text>
</comment>
<accession>A0ABU5T334</accession>
<evidence type="ECO:0000256" key="1">
    <source>
        <dbReference type="ARBA" id="ARBA00004533"/>
    </source>
</evidence>
<keyword evidence="2" id="KW-1003">Cell membrane</keyword>
<reference evidence="7 8" key="1">
    <citation type="submission" date="2023-12" db="EMBL/GenBank/DDBJ databases">
        <title>Sinomonas terricola sp. nov, isolated from litchi orchard soil in Guangdong, PR China.</title>
        <authorList>
            <person name="Jiaxin W."/>
            <person name="Yang Z."/>
            <person name="Honghui Z."/>
        </authorList>
    </citation>
    <scope>NUCLEOTIDE SEQUENCE [LARGE SCALE GENOMIC DNA]</scope>
    <source>
        <strain evidence="7 8">JGH33</strain>
    </source>
</reference>
<organism evidence="7 8">
    <name type="scientific">Sinomonas terricola</name>
    <dbReference type="NCBI Taxonomy" id="3110330"/>
    <lineage>
        <taxon>Bacteria</taxon>
        <taxon>Bacillati</taxon>
        <taxon>Actinomycetota</taxon>
        <taxon>Actinomycetes</taxon>
        <taxon>Micrococcales</taxon>
        <taxon>Micrococcaceae</taxon>
        <taxon>Sinomonas</taxon>
    </lineage>
</organism>
<name>A0ABU5T334_9MICC</name>
<evidence type="ECO:0008006" key="9">
    <source>
        <dbReference type="Google" id="ProtNLM"/>
    </source>
</evidence>
<evidence type="ECO:0000256" key="2">
    <source>
        <dbReference type="ARBA" id="ARBA00022475"/>
    </source>
</evidence>
<dbReference type="EMBL" id="JAYGGQ010000002">
    <property type="protein sequence ID" value="MEA5454078.1"/>
    <property type="molecule type" value="Genomic_DNA"/>
</dbReference>
<dbReference type="RefSeq" id="WP_323277866.1">
    <property type="nucleotide sequence ID" value="NZ_JAYGGQ010000002.1"/>
</dbReference>
<keyword evidence="4" id="KW-0808">Transferase</keyword>